<gene>
    <name evidence="2" type="ORF">Natoc_3985</name>
</gene>
<dbReference type="Proteomes" id="UP000010878">
    <property type="component" value="Chromosome"/>
</dbReference>
<feature type="transmembrane region" description="Helical" evidence="1">
    <location>
        <begin position="21"/>
        <end position="38"/>
    </location>
</feature>
<feature type="transmembrane region" description="Helical" evidence="1">
    <location>
        <begin position="159"/>
        <end position="175"/>
    </location>
</feature>
<name>L0K6C1_9EURY</name>
<dbReference type="HOGENOM" id="CLU_1222555_0_0_2"/>
<evidence type="ECO:0000313" key="3">
    <source>
        <dbReference type="Proteomes" id="UP000010878"/>
    </source>
</evidence>
<evidence type="ECO:0000313" key="2">
    <source>
        <dbReference type="EMBL" id="AGB39683.1"/>
    </source>
</evidence>
<sequence length="228" mass="24578">MNVDLPVSADALDWARVVERLLYLFPPVVGVGVVGVLREADLGVPLLQRGLVLFGTFGYTVLTLGLAGAILLDARRVRRQPRASGEWRPSPWLNAGFALLWAPLAGVVYLFRRHRRFGTPPGWGGWWLVVAVSLAATVIGLVAATIAVVLAFPGSLRTVIGVTGAIAFGTFPIAIHQDAAYVCTRSDAWRPNPGLYLGLAFLSLSIAPLQPLLAGYYLLRRRETLGTP</sequence>
<proteinExistence type="predicted"/>
<keyword evidence="3" id="KW-1185">Reference proteome</keyword>
<feature type="transmembrane region" description="Helical" evidence="1">
    <location>
        <begin position="195"/>
        <end position="219"/>
    </location>
</feature>
<keyword evidence="1" id="KW-0472">Membrane</keyword>
<dbReference type="OrthoDB" id="185849at2157"/>
<organism evidence="2 3">
    <name type="scientific">Natronococcus occultus SP4</name>
    <dbReference type="NCBI Taxonomy" id="694430"/>
    <lineage>
        <taxon>Archaea</taxon>
        <taxon>Methanobacteriati</taxon>
        <taxon>Methanobacteriota</taxon>
        <taxon>Stenosarchaea group</taxon>
        <taxon>Halobacteria</taxon>
        <taxon>Halobacteriales</taxon>
        <taxon>Natrialbaceae</taxon>
        <taxon>Natronococcus</taxon>
    </lineage>
</organism>
<evidence type="ECO:0000256" key="1">
    <source>
        <dbReference type="SAM" id="Phobius"/>
    </source>
</evidence>
<keyword evidence="1" id="KW-1133">Transmembrane helix</keyword>
<feature type="transmembrane region" description="Helical" evidence="1">
    <location>
        <begin position="123"/>
        <end position="152"/>
    </location>
</feature>
<dbReference type="eggNOG" id="arCOG09311">
    <property type="taxonomic scope" value="Archaea"/>
</dbReference>
<reference evidence="2 3" key="1">
    <citation type="submission" date="2012-11" db="EMBL/GenBank/DDBJ databases">
        <title>FINISHED of Natronococcus occultus SP4, DSM 3396.</title>
        <authorList>
            <consortium name="DOE Joint Genome Institute"/>
            <person name="Eisen J."/>
            <person name="Huntemann M."/>
            <person name="Wei C.-L."/>
            <person name="Han J."/>
            <person name="Detter J.C."/>
            <person name="Han C."/>
            <person name="Tapia R."/>
            <person name="Chen A."/>
            <person name="Kyrpides N."/>
            <person name="Mavromatis K."/>
            <person name="Markowitz V."/>
            <person name="Szeto E."/>
            <person name="Ivanova N."/>
            <person name="Mikhailova N."/>
            <person name="Ovchinnikova G."/>
            <person name="Pagani I."/>
            <person name="Pati A."/>
            <person name="Goodwin L."/>
            <person name="Nordberg H.P."/>
            <person name="Cantor M.N."/>
            <person name="Hua S.X."/>
            <person name="Woyke T."/>
            <person name="Eisen J."/>
            <person name="Klenk H.-P."/>
            <person name="Klenk H.-P."/>
        </authorList>
    </citation>
    <scope>NUCLEOTIDE SEQUENCE [LARGE SCALE GENOMIC DNA]</scope>
    <source>
        <strain evidence="2 3">SP4</strain>
    </source>
</reference>
<accession>L0K6C1</accession>
<dbReference type="RefSeq" id="WP_015323115.1">
    <property type="nucleotide sequence ID" value="NC_019974.1"/>
</dbReference>
<feature type="transmembrane region" description="Helical" evidence="1">
    <location>
        <begin position="50"/>
        <end position="72"/>
    </location>
</feature>
<keyword evidence="1" id="KW-0812">Transmembrane</keyword>
<feature type="transmembrane region" description="Helical" evidence="1">
    <location>
        <begin position="92"/>
        <end position="111"/>
    </location>
</feature>
<dbReference type="AlphaFoldDB" id="L0K6C1"/>
<dbReference type="EMBL" id="CP003929">
    <property type="protein sequence ID" value="AGB39683.1"/>
    <property type="molecule type" value="Genomic_DNA"/>
</dbReference>
<protein>
    <submittedName>
        <fullName evidence="2">Uncharacterized protein</fullName>
    </submittedName>
</protein>
<dbReference type="KEGG" id="nou:Natoc_3985"/>
<dbReference type="GeneID" id="14403077"/>